<feature type="transmembrane region" description="Helical" evidence="6">
    <location>
        <begin position="256"/>
        <end position="276"/>
    </location>
</feature>
<evidence type="ECO:0000313" key="9">
    <source>
        <dbReference type="EMBL" id="ODN65813.1"/>
    </source>
</evidence>
<feature type="transmembrane region" description="Helical" evidence="6">
    <location>
        <begin position="391"/>
        <end position="412"/>
    </location>
</feature>
<keyword evidence="10" id="KW-1185">Reference proteome</keyword>
<accession>A0A1E3GP32</accession>
<dbReference type="PANTHER" id="PTHR30287">
    <property type="entry name" value="MEMBRANE COMPONENT OF PREDICTED ABC SUPERFAMILY METABOLITE UPTAKE TRANSPORTER"/>
    <property type="match status" value="1"/>
</dbReference>
<feature type="transmembrane region" description="Helical" evidence="6">
    <location>
        <begin position="418"/>
        <end position="444"/>
    </location>
</feature>
<dbReference type="AlphaFoldDB" id="A0A1E3GP32"/>
<feature type="transmembrane region" description="Helical" evidence="6">
    <location>
        <begin position="705"/>
        <end position="724"/>
    </location>
</feature>
<dbReference type="PANTHER" id="PTHR30287:SF1">
    <property type="entry name" value="INNER MEMBRANE PROTEIN"/>
    <property type="match status" value="1"/>
</dbReference>
<feature type="transmembrane region" description="Helical" evidence="6">
    <location>
        <begin position="351"/>
        <end position="370"/>
    </location>
</feature>
<evidence type="ECO:0000256" key="2">
    <source>
        <dbReference type="ARBA" id="ARBA00022475"/>
    </source>
</evidence>
<proteinExistence type="predicted"/>
<dbReference type="InterPro" id="IPR025857">
    <property type="entry name" value="MacB_PCD"/>
</dbReference>
<dbReference type="RefSeq" id="WP_069296809.1">
    <property type="nucleotide sequence ID" value="NZ_MCRI01000038.1"/>
</dbReference>
<dbReference type="GO" id="GO:0005886">
    <property type="term" value="C:plasma membrane"/>
    <property type="evidence" value="ECO:0007669"/>
    <property type="project" value="UniProtKB-SubCell"/>
</dbReference>
<reference evidence="9 10" key="1">
    <citation type="submission" date="2016-07" db="EMBL/GenBank/DDBJ databases">
        <title>Draft Genome Sequence of Methylophaga muralis Bur 1.</title>
        <authorList>
            <person name="Vasilenko O.V."/>
            <person name="Doronina N.V."/>
            <person name="Shmareva M.N."/>
            <person name="Tarlachkov S.V."/>
            <person name="Mustakhimov I."/>
            <person name="Trotsenko Y.A."/>
        </authorList>
    </citation>
    <scope>NUCLEOTIDE SEQUENCE [LARGE SCALE GENOMIC DNA]</scope>
    <source>
        <strain evidence="9 10">Bur 1</strain>
    </source>
</reference>
<dbReference type="Proteomes" id="UP000094379">
    <property type="component" value="Unassembled WGS sequence"/>
</dbReference>
<feature type="transmembrane region" description="Helical" evidence="6">
    <location>
        <begin position="465"/>
        <end position="487"/>
    </location>
</feature>
<feature type="transmembrane region" description="Helical" evidence="6">
    <location>
        <begin position="21"/>
        <end position="40"/>
    </location>
</feature>
<keyword evidence="2" id="KW-1003">Cell membrane</keyword>
<evidence type="ECO:0000259" key="7">
    <source>
        <dbReference type="Pfam" id="PF02687"/>
    </source>
</evidence>
<sequence>MSVTSKVISFSQDLRERNVKVMLLAMIIAVATVATINAFADHLQRTLMTSASGFLAADRQLNSRTNAPIPEAWYAEAINQGLEVGRMVEFGTMVSNETQFQLVAIKAVDNAYPLRGELEWQANLDGDRETITSGPKPGEVWLNPRLMRLLELQPGDSLEVGATTLKVSGVIVREPDGGFRLSDLAPRVMMHIDDVAATEVIQPGSRVRHRGLFAGNSAALADFESWLEPQLTENYRWINVRQGETLGESLDKAEGFLLLGGSLAVLLAVVAIAVASRQYALSQRDRVALLKTMGLTGKRIRKLYISRLVVWGLISTLIGLMLAIPAAWLLASMTAQLMDQPLQFEVDFWQLWPAILTALVALFAFAYPPIDRLRNTPAMRVFRSLPSNDSSALAKDLLLAVVVIFGLLWVYVNDIVLVMALLGAVIALVVSLAIAGAGLIWILRRFPAGKGSWRLAVIALYRHRNATLSQMSVFAMTIMLAATLILVRSSLLADWQAQLPEDAPNHFLLNIAPESVDEVEAFFNQHQINRSPLYPIIRGRLTEINSQPAVEVALNKDDDELRRELNLTISDSYPDDNQVIAGQWFEADETKGLSIEQSLAESLGVEVGDELGFTVGAEKITATITSIRSVQWDSMRPNFFLIFPPKGAIDGLPSTSLTSFYLAEQDKQLLNDFVRQFPTISVLEIDHIIERIQQIIRQVTQAVEAILVMILLAAIAVMVAVVSATMSERQREGALLRTIGGQQRLLVRATMLEFALIGFLAGILGVLAAEIAVWALQYRMFDGEFRWHWPVVLSMPFISAVILAILGRWQLTPVLTVSPMLLLRRLE</sequence>
<comment type="subcellular location">
    <subcellularLocation>
        <location evidence="1">Cell membrane</location>
        <topology evidence="1">Multi-pass membrane protein</topology>
    </subcellularLocation>
</comment>
<evidence type="ECO:0000256" key="4">
    <source>
        <dbReference type="ARBA" id="ARBA00022989"/>
    </source>
</evidence>
<dbReference type="Pfam" id="PF02687">
    <property type="entry name" value="FtsX"/>
    <property type="match status" value="2"/>
</dbReference>
<organism evidence="9 10">
    <name type="scientific">Methylophaga muralis</name>
    <dbReference type="NCBI Taxonomy" id="291169"/>
    <lineage>
        <taxon>Bacteria</taxon>
        <taxon>Pseudomonadati</taxon>
        <taxon>Pseudomonadota</taxon>
        <taxon>Gammaproteobacteria</taxon>
        <taxon>Thiotrichales</taxon>
        <taxon>Piscirickettsiaceae</taxon>
        <taxon>Methylophaga</taxon>
    </lineage>
</organism>
<comment type="caution">
    <text evidence="9">The sequence shown here is derived from an EMBL/GenBank/DDBJ whole genome shotgun (WGS) entry which is preliminary data.</text>
</comment>
<dbReference type="InterPro" id="IPR038766">
    <property type="entry name" value="Membrane_comp_ABC_pdt"/>
</dbReference>
<name>A0A1E3GP32_9GAMM</name>
<feature type="domain" description="MacB-like periplasmic core" evidence="8">
    <location>
        <begin position="22"/>
        <end position="199"/>
    </location>
</feature>
<feature type="transmembrane region" description="Helical" evidence="6">
    <location>
        <begin position="787"/>
        <end position="806"/>
    </location>
</feature>
<dbReference type="Pfam" id="PF12704">
    <property type="entry name" value="MacB_PCD"/>
    <property type="match status" value="1"/>
</dbReference>
<feature type="domain" description="ABC3 transporter permease C-terminal" evidence="7">
    <location>
        <begin position="262"/>
        <end position="377"/>
    </location>
</feature>
<evidence type="ECO:0000256" key="6">
    <source>
        <dbReference type="SAM" id="Phobius"/>
    </source>
</evidence>
<feature type="domain" description="ABC3 transporter permease C-terminal" evidence="7">
    <location>
        <begin position="706"/>
        <end position="806"/>
    </location>
</feature>
<evidence type="ECO:0000313" key="10">
    <source>
        <dbReference type="Proteomes" id="UP000094379"/>
    </source>
</evidence>
<evidence type="ECO:0000259" key="8">
    <source>
        <dbReference type="Pfam" id="PF12704"/>
    </source>
</evidence>
<keyword evidence="4 6" id="KW-1133">Transmembrane helix</keyword>
<evidence type="ECO:0000256" key="5">
    <source>
        <dbReference type="ARBA" id="ARBA00023136"/>
    </source>
</evidence>
<protein>
    <submittedName>
        <fullName evidence="9">FtsX-like permease family protein</fullName>
    </submittedName>
</protein>
<gene>
    <name evidence="9" type="ORF">A9E74_02421</name>
</gene>
<evidence type="ECO:0000256" key="3">
    <source>
        <dbReference type="ARBA" id="ARBA00022692"/>
    </source>
</evidence>
<feature type="transmembrane region" description="Helical" evidence="6">
    <location>
        <begin position="745"/>
        <end position="775"/>
    </location>
</feature>
<keyword evidence="5 6" id="KW-0472">Membrane</keyword>
<dbReference type="InterPro" id="IPR003838">
    <property type="entry name" value="ABC3_permease_C"/>
</dbReference>
<feature type="transmembrane region" description="Helical" evidence="6">
    <location>
        <begin position="308"/>
        <end position="331"/>
    </location>
</feature>
<dbReference type="PATRIC" id="fig|291169.3.peg.2441"/>
<dbReference type="EMBL" id="MCRI01000038">
    <property type="protein sequence ID" value="ODN65813.1"/>
    <property type="molecule type" value="Genomic_DNA"/>
</dbReference>
<evidence type="ECO:0000256" key="1">
    <source>
        <dbReference type="ARBA" id="ARBA00004651"/>
    </source>
</evidence>
<dbReference type="STRING" id="291169.A9E74_02421"/>
<keyword evidence="3 6" id="KW-0812">Transmembrane</keyword>